<accession>A0A0L7R8R3</accession>
<keyword evidence="1" id="KW-0472">Membrane</keyword>
<name>A0A0L7R8R3_9HYME</name>
<dbReference type="GO" id="GO:0006811">
    <property type="term" value="P:monoatomic ion transport"/>
    <property type="evidence" value="ECO:0007669"/>
    <property type="project" value="InterPro"/>
</dbReference>
<feature type="transmembrane region" description="Helical" evidence="1">
    <location>
        <begin position="45"/>
        <end position="68"/>
    </location>
</feature>
<keyword evidence="1" id="KW-1133">Transmembrane helix</keyword>
<evidence type="ECO:0000256" key="1">
    <source>
        <dbReference type="SAM" id="Phobius"/>
    </source>
</evidence>
<sequence length="78" mass="9193">MRNIQSKGIHHFPRLPLPRTERCCWGLLPRSWFTCRAKGTARIDFVARIAFPLTFLLFNLGYWCNYLFQGDEGAEMKK</sequence>
<evidence type="ECO:0000313" key="3">
    <source>
        <dbReference type="Proteomes" id="UP000053825"/>
    </source>
</evidence>
<dbReference type="InterPro" id="IPR038050">
    <property type="entry name" value="Neuro_actylchol_rec"/>
</dbReference>
<dbReference type="InterPro" id="IPR036719">
    <property type="entry name" value="Neuro-gated_channel_TM_sf"/>
</dbReference>
<gene>
    <name evidence="2" type="ORF">WH47_00142</name>
</gene>
<organism evidence="2 3">
    <name type="scientific">Habropoda laboriosa</name>
    <dbReference type="NCBI Taxonomy" id="597456"/>
    <lineage>
        <taxon>Eukaryota</taxon>
        <taxon>Metazoa</taxon>
        <taxon>Ecdysozoa</taxon>
        <taxon>Arthropoda</taxon>
        <taxon>Hexapoda</taxon>
        <taxon>Insecta</taxon>
        <taxon>Pterygota</taxon>
        <taxon>Neoptera</taxon>
        <taxon>Endopterygota</taxon>
        <taxon>Hymenoptera</taxon>
        <taxon>Apocrita</taxon>
        <taxon>Aculeata</taxon>
        <taxon>Apoidea</taxon>
        <taxon>Anthophila</taxon>
        <taxon>Apidae</taxon>
        <taxon>Habropoda</taxon>
    </lineage>
</organism>
<keyword evidence="3" id="KW-1185">Reference proteome</keyword>
<dbReference type="Proteomes" id="UP000053825">
    <property type="component" value="Unassembled WGS sequence"/>
</dbReference>
<dbReference type="AlphaFoldDB" id="A0A0L7R8R3"/>
<reference evidence="2 3" key="1">
    <citation type="submission" date="2015-07" db="EMBL/GenBank/DDBJ databases">
        <title>The genome of Habropoda laboriosa.</title>
        <authorList>
            <person name="Pan H."/>
            <person name="Kapheim K."/>
        </authorList>
    </citation>
    <scope>NUCLEOTIDE SEQUENCE [LARGE SCALE GENOMIC DNA]</scope>
    <source>
        <strain evidence="2">0110345459</strain>
    </source>
</reference>
<keyword evidence="1" id="KW-0812">Transmembrane</keyword>
<dbReference type="STRING" id="597456.A0A0L7R8R3"/>
<dbReference type="SUPFAM" id="SSF90112">
    <property type="entry name" value="Neurotransmitter-gated ion-channel transmembrane pore"/>
    <property type="match status" value="1"/>
</dbReference>
<proteinExistence type="predicted"/>
<evidence type="ECO:0000313" key="2">
    <source>
        <dbReference type="EMBL" id="KOC67272.1"/>
    </source>
</evidence>
<dbReference type="EMBL" id="KQ414631">
    <property type="protein sequence ID" value="KOC67272.1"/>
    <property type="molecule type" value="Genomic_DNA"/>
</dbReference>
<dbReference type="GO" id="GO:0016020">
    <property type="term" value="C:membrane"/>
    <property type="evidence" value="ECO:0007669"/>
    <property type="project" value="InterPro"/>
</dbReference>
<protein>
    <submittedName>
        <fullName evidence="2">Glutamate-gated chloride channel</fullName>
    </submittedName>
</protein>
<dbReference type="Gene3D" id="1.20.58.390">
    <property type="entry name" value="Neurotransmitter-gated ion-channel transmembrane domain"/>
    <property type="match status" value="1"/>
</dbReference>